<dbReference type="SUPFAM" id="SSF161098">
    <property type="entry name" value="MetI-like"/>
    <property type="match status" value="2"/>
</dbReference>
<feature type="transmembrane region" description="Helical" evidence="5">
    <location>
        <begin position="42"/>
        <end position="62"/>
    </location>
</feature>
<comment type="similarity">
    <text evidence="5">Belongs to the binding-protein-dependent transport system permease family.</text>
</comment>
<dbReference type="CDD" id="cd06261">
    <property type="entry name" value="TM_PBP2"/>
    <property type="match status" value="2"/>
</dbReference>
<feature type="domain" description="ABC transmembrane type-1" evidence="6">
    <location>
        <begin position="400"/>
        <end position="586"/>
    </location>
</feature>
<keyword evidence="3 5" id="KW-1133">Transmembrane helix</keyword>
<feature type="transmembrane region" description="Helical" evidence="5">
    <location>
        <begin position="204"/>
        <end position="231"/>
    </location>
</feature>
<keyword evidence="8" id="KW-1185">Reference proteome</keyword>
<dbReference type="InterPro" id="IPR035906">
    <property type="entry name" value="MetI-like_sf"/>
</dbReference>
<dbReference type="Gene3D" id="1.10.3720.10">
    <property type="entry name" value="MetI-like"/>
    <property type="match status" value="2"/>
</dbReference>
<evidence type="ECO:0000256" key="5">
    <source>
        <dbReference type="RuleBase" id="RU363032"/>
    </source>
</evidence>
<evidence type="ECO:0000256" key="1">
    <source>
        <dbReference type="ARBA" id="ARBA00004141"/>
    </source>
</evidence>
<evidence type="ECO:0000256" key="3">
    <source>
        <dbReference type="ARBA" id="ARBA00022989"/>
    </source>
</evidence>
<feature type="transmembrane region" description="Helical" evidence="5">
    <location>
        <begin position="123"/>
        <end position="151"/>
    </location>
</feature>
<dbReference type="EMBL" id="CP115450">
    <property type="protein sequence ID" value="WBP85349.1"/>
    <property type="molecule type" value="Genomic_DNA"/>
</dbReference>
<organism evidence="7 8">
    <name type="scientific">Kitasatospora cathayae</name>
    <dbReference type="NCBI Taxonomy" id="3004092"/>
    <lineage>
        <taxon>Bacteria</taxon>
        <taxon>Bacillati</taxon>
        <taxon>Actinomycetota</taxon>
        <taxon>Actinomycetes</taxon>
        <taxon>Kitasatosporales</taxon>
        <taxon>Streptomycetaceae</taxon>
        <taxon>Kitasatospora</taxon>
    </lineage>
</organism>
<evidence type="ECO:0000256" key="2">
    <source>
        <dbReference type="ARBA" id="ARBA00022692"/>
    </source>
</evidence>
<protein>
    <submittedName>
        <fullName evidence="7">ABC transporter permease subunit</fullName>
    </submittedName>
</protein>
<comment type="subcellular location">
    <subcellularLocation>
        <location evidence="5">Cell membrane</location>
        <topology evidence="5">Multi-pass membrane protein</topology>
    </subcellularLocation>
    <subcellularLocation>
        <location evidence="1">Membrane</location>
        <topology evidence="1">Multi-pass membrane protein</topology>
    </subcellularLocation>
</comment>
<feature type="transmembrane region" description="Helical" evidence="5">
    <location>
        <begin position="163"/>
        <end position="183"/>
    </location>
</feature>
<name>A0ABY7PYA2_9ACTN</name>
<evidence type="ECO:0000313" key="7">
    <source>
        <dbReference type="EMBL" id="WBP85349.1"/>
    </source>
</evidence>
<dbReference type="Proteomes" id="UP001212821">
    <property type="component" value="Chromosome"/>
</dbReference>
<proteinExistence type="inferred from homology"/>
<dbReference type="RefSeq" id="WP_270141249.1">
    <property type="nucleotide sequence ID" value="NZ_CP115450.1"/>
</dbReference>
<feature type="transmembrane region" description="Helical" evidence="5">
    <location>
        <begin position="434"/>
        <end position="459"/>
    </location>
</feature>
<keyword evidence="4 5" id="KW-0472">Membrane</keyword>
<evidence type="ECO:0000259" key="6">
    <source>
        <dbReference type="PROSITE" id="PS50928"/>
    </source>
</evidence>
<feature type="transmembrane region" description="Helical" evidence="5">
    <location>
        <begin position="400"/>
        <end position="422"/>
    </location>
</feature>
<feature type="domain" description="ABC transmembrane type-1" evidence="6">
    <location>
        <begin position="89"/>
        <end position="283"/>
    </location>
</feature>
<feature type="transmembrane region" description="Helical" evidence="5">
    <location>
        <begin position="93"/>
        <end position="111"/>
    </location>
</feature>
<dbReference type="InterPro" id="IPR000515">
    <property type="entry name" value="MetI-like"/>
</dbReference>
<gene>
    <name evidence="7" type="ORF">O1G21_05405</name>
</gene>
<keyword evidence="2 5" id="KW-0812">Transmembrane</keyword>
<sequence>MRGQAGAVGPQAASSGRTVVRVAGGSGGFPSRGVWRRPELRWVDVLVAAALVAGLYGLLRLAPSLDAPFLPDQAPATVSTDPSNLPFYAVRSLLRMFVALFASVLFTFVYASAAARMRRAEKVLLPVLDILQSVPILGFLSITVTAFINLFPGSTLGLECASIFAIFTSMAWNMTFAFYYTLVSQPRELDEAARVMRLTKWQRFWRLDVPSGMIPLVWNGMMSFGGAWFFLAASESISVLNHRYALPGIGSYAATAIGNGDLGQVGIAIGVMIVLVIGVNVLFWRPMTAWSERFRVEESEAADRPRSLVLDLLRRSSLPELAARPLRPLGFALDRGMRVFGLAEHPLARPAARERTGDVFFAGAVAAVVVFGAWQAFAYVHTTVGLGEFGHAFALGAATFLRVLVLLVAATAVWVPIGVWIGMNPRVTRFAQPLVQVLASFPANFLFPFATAAFVALGISLNLGSVLLMALGAQWYILFNVIAGASAIPSDLREAMTGFQVWGRLRWRAFILPAVFPYYITGGITAAGGAWNASIVAEVVDYGSHHLTATGLGSYIAEATRTGTFPKILVGVSVMSVYVVALNRLLWRRLYRLSETRYAL</sequence>
<accession>A0ABY7PYA2</accession>
<dbReference type="PANTHER" id="PTHR42744">
    <property type="entry name" value="BINDING-PROTEIN-DEPENDENT TRANSPORT SYSTEMS INNER MEMBRANE COMPONENT"/>
    <property type="match status" value="1"/>
</dbReference>
<keyword evidence="5" id="KW-0813">Transport</keyword>
<dbReference type="PROSITE" id="PS50928">
    <property type="entry name" value="ABC_TM1"/>
    <property type="match status" value="2"/>
</dbReference>
<evidence type="ECO:0000256" key="4">
    <source>
        <dbReference type="ARBA" id="ARBA00023136"/>
    </source>
</evidence>
<dbReference type="PANTHER" id="PTHR42744:SF1">
    <property type="entry name" value="BINDING-PROTEIN-DEPENDENT TRANSPORT SYSTEMS INNER MEMBRANE COMPONENT"/>
    <property type="match status" value="1"/>
</dbReference>
<evidence type="ECO:0000313" key="8">
    <source>
        <dbReference type="Proteomes" id="UP001212821"/>
    </source>
</evidence>
<feature type="transmembrane region" description="Helical" evidence="5">
    <location>
        <begin position="509"/>
        <end position="531"/>
    </location>
</feature>
<feature type="transmembrane region" description="Helical" evidence="5">
    <location>
        <begin position="265"/>
        <end position="284"/>
    </location>
</feature>
<reference evidence="8" key="1">
    <citation type="submission" date="2022-12" db="EMBL/GenBank/DDBJ databases">
        <authorList>
            <person name="Mo P."/>
        </authorList>
    </citation>
    <scope>NUCLEOTIDE SEQUENCE [LARGE SCALE GENOMIC DNA]</scope>
    <source>
        <strain evidence="8">HUAS 3-15</strain>
    </source>
</reference>
<feature type="transmembrane region" description="Helical" evidence="5">
    <location>
        <begin position="465"/>
        <end position="488"/>
    </location>
</feature>
<feature type="transmembrane region" description="Helical" evidence="5">
    <location>
        <begin position="568"/>
        <end position="587"/>
    </location>
</feature>
<dbReference type="Pfam" id="PF00528">
    <property type="entry name" value="BPD_transp_1"/>
    <property type="match status" value="2"/>
</dbReference>
<feature type="transmembrane region" description="Helical" evidence="5">
    <location>
        <begin position="359"/>
        <end position="380"/>
    </location>
</feature>